<keyword evidence="3" id="KW-0051">Antiviral defense</keyword>
<evidence type="ECO:0000256" key="5">
    <source>
        <dbReference type="ARBA" id="ARBA00034327"/>
    </source>
</evidence>
<evidence type="ECO:0000259" key="11">
    <source>
        <dbReference type="Pfam" id="PF20300"/>
    </source>
</evidence>
<comment type="catalytic activity">
    <reaction evidence="9">
        <text>NAD(+) + H2O = ADP-D-ribose + nicotinamide + H(+)</text>
        <dbReference type="Rhea" id="RHEA:16301"/>
        <dbReference type="ChEBI" id="CHEBI:15377"/>
        <dbReference type="ChEBI" id="CHEBI:15378"/>
        <dbReference type="ChEBI" id="CHEBI:17154"/>
        <dbReference type="ChEBI" id="CHEBI:57540"/>
        <dbReference type="ChEBI" id="CHEBI:57967"/>
        <dbReference type="EC" id="3.2.2.5"/>
    </reaction>
</comment>
<evidence type="ECO:0000256" key="4">
    <source>
        <dbReference type="ARBA" id="ARBA00034315"/>
    </source>
</evidence>
<protein>
    <recommendedName>
        <fullName evidence="6">CD-NTase-associated protein 12</fullName>
        <ecNumber evidence="5">3.2.2.5</ecNumber>
    </recommendedName>
    <alternativeName>
        <fullName evidence="7">NAD(+) hydrolase</fullName>
    </alternativeName>
    <alternativeName>
        <fullName evidence="8">TIR-STING</fullName>
    </alternativeName>
</protein>
<dbReference type="Pfam" id="PF20300">
    <property type="entry name" value="prok_STING"/>
    <property type="match status" value="1"/>
</dbReference>
<dbReference type="InterPro" id="IPR019302">
    <property type="entry name" value="CAP12/PCTIR_TIR_dom"/>
</dbReference>
<dbReference type="EC" id="3.2.2.5" evidence="5"/>
<name>A0ABT2W300_9FLAO</name>
<feature type="domain" description="Prokaryotic STING" evidence="11">
    <location>
        <begin position="157"/>
        <end position="294"/>
    </location>
</feature>
<comment type="similarity">
    <text evidence="4">In the C-terminal section; belongs to the bacterial STING family.</text>
</comment>
<dbReference type="InterPro" id="IPR046876">
    <property type="entry name" value="Prok_STING"/>
</dbReference>
<keyword evidence="2" id="KW-0378">Hydrolase</keyword>
<accession>A0ABT2W300</accession>
<evidence type="ECO:0000256" key="3">
    <source>
        <dbReference type="ARBA" id="ARBA00023118"/>
    </source>
</evidence>
<proteinExistence type="inferred from homology"/>
<evidence type="ECO:0000313" key="13">
    <source>
        <dbReference type="Proteomes" id="UP001208649"/>
    </source>
</evidence>
<comment type="caution">
    <text evidence="12">The sequence shown here is derived from an EMBL/GenBank/DDBJ whole genome shotgun (WGS) entry which is preliminary data.</text>
</comment>
<reference evidence="13" key="1">
    <citation type="submission" date="2023-07" db="EMBL/GenBank/DDBJ databases">
        <title>Chryseobacterium sp. strain PBS4-4 Genome sequencing and assembly.</title>
        <authorList>
            <person name="Jung Y."/>
        </authorList>
    </citation>
    <scope>NUCLEOTIDE SEQUENCE [LARGE SCALE GENOMIC DNA]</scope>
    <source>
        <strain evidence="13">PBS4-4</strain>
    </source>
</reference>
<evidence type="ECO:0000256" key="1">
    <source>
        <dbReference type="ARBA" id="ARBA00022741"/>
    </source>
</evidence>
<gene>
    <name evidence="12" type="ORF">NZ698_05280</name>
</gene>
<evidence type="ECO:0000313" key="12">
    <source>
        <dbReference type="EMBL" id="MCU7616601.1"/>
    </source>
</evidence>
<dbReference type="Pfam" id="PF10137">
    <property type="entry name" value="CAP12-PCTIR_TIR"/>
    <property type="match status" value="1"/>
</dbReference>
<sequence length="313" mass="36086">MKTRIFIGSSSEGLDVAQYVKHRLIQADFESYLWTDDIFKANNSVLETLLKEASLFDFGILVATKDDYTKKREKEFQTPRDNIIFEYGIFLGRLGTNRAFVIQEKGSELPSDMYGITVPRFEITGTFENNYGLNSEVDKIIKTIREKIQLGELGLLPSTVLAIGYFENLVSIICEALNMLPYLEVEGNQYKKFQFNIVIPKDLDADIKKRAKIYFKSKSLEELEISTTSRTYPIHIQYDEDSNDETLQLYDMPTTIGAIDKAIEMYMRKGHIGKTDQQKLLEERELRNFQTTLENLIANDAFAKNMVKIIIEE</sequence>
<evidence type="ECO:0000256" key="7">
    <source>
        <dbReference type="ARBA" id="ARBA00034355"/>
    </source>
</evidence>
<dbReference type="EMBL" id="JAOTEM010000001">
    <property type="protein sequence ID" value="MCU7616601.1"/>
    <property type="molecule type" value="Genomic_DNA"/>
</dbReference>
<evidence type="ECO:0000256" key="6">
    <source>
        <dbReference type="ARBA" id="ARBA00034339"/>
    </source>
</evidence>
<evidence type="ECO:0000259" key="10">
    <source>
        <dbReference type="Pfam" id="PF10137"/>
    </source>
</evidence>
<dbReference type="RefSeq" id="WP_263002040.1">
    <property type="nucleotide sequence ID" value="NZ_JAOTEM010000001.1"/>
</dbReference>
<keyword evidence="13" id="KW-1185">Reference proteome</keyword>
<dbReference type="CDD" id="cd22659">
    <property type="entry name" value="STING_bact-like"/>
    <property type="match status" value="1"/>
</dbReference>
<feature type="domain" description="CD-NTase-associated protein 12/Pycsar effector protein TIR" evidence="10">
    <location>
        <begin position="4"/>
        <end position="121"/>
    </location>
</feature>
<evidence type="ECO:0000256" key="9">
    <source>
        <dbReference type="ARBA" id="ARBA00049230"/>
    </source>
</evidence>
<organism evidence="12 13">
    <name type="scientific">Chryseobacterium edaphi</name>
    <dbReference type="NCBI Taxonomy" id="2976532"/>
    <lineage>
        <taxon>Bacteria</taxon>
        <taxon>Pseudomonadati</taxon>
        <taxon>Bacteroidota</taxon>
        <taxon>Flavobacteriia</taxon>
        <taxon>Flavobacteriales</taxon>
        <taxon>Weeksellaceae</taxon>
        <taxon>Chryseobacterium group</taxon>
        <taxon>Chryseobacterium</taxon>
    </lineage>
</organism>
<evidence type="ECO:0000256" key="8">
    <source>
        <dbReference type="ARBA" id="ARBA00034366"/>
    </source>
</evidence>
<keyword evidence="1" id="KW-0547">Nucleotide-binding</keyword>
<dbReference type="Proteomes" id="UP001208649">
    <property type="component" value="Unassembled WGS sequence"/>
</dbReference>
<evidence type="ECO:0000256" key="2">
    <source>
        <dbReference type="ARBA" id="ARBA00022801"/>
    </source>
</evidence>